<feature type="transmembrane region" description="Helical" evidence="1">
    <location>
        <begin position="628"/>
        <end position="650"/>
    </location>
</feature>
<feature type="transmembrane region" description="Helical" evidence="1">
    <location>
        <begin position="411"/>
        <end position="432"/>
    </location>
</feature>
<dbReference type="PANTHER" id="PTHR10422">
    <property type="entry name" value="CYTOCHROME C OXIDASE SUBUNIT 1"/>
    <property type="match status" value="1"/>
</dbReference>
<sequence>MNLTRLWVSLALVFIISFAILGYYGGEIYHTMPPIPKRVMTSAGNVLFTEKEIKDGQNVWQSMGGQEVGTVWGHGAYVAPDWTADWLHRESMWILNRYALNQYGKAYNALDDEKRAMLRTRLKKEMRTNTYHPNTGDLVISPIRAQAIAATSKHYTALFGNDPKLDHLRDDYAIPRGTIKDPQRMKALNAFFFWAAWACATNRPGSNITYTNNWPHEPLIGNVATGSMVIWSVVSFVLLLAGIGALAWYYAKQKHVELEETFPEKDPLLALSPTPSMKSIVKYFWLVAVLMVVQVGLGAITAHYQVEGAGFYGIPIAKWIPYSLTRTWHTQLAIFWIATAWIATGLFVAPAVSGREPKYQRFFVNFLFVSLLIIVVGSMVGQWFAIRQRLGLNTNFWFGHQGYEYTDLGRFWQLFLAVGLFLWLFLMARGIWPALRKKKDDRHLLILFLIASTAIPVFYVPALMWGQHTHLAIAEYWRWWVVHLWVEGFFEVFATVVIAFLFTRMGLLRVSTATASVLFSTIIFLFGGIIGTFHHLYFSGTPIGVLAFGATFSALEVVPLVLIGFEAYENLTLSRARPWVAAYKWPIYYFVAVAFWNLVGAGLFGFFINPPIALYFMQGLNTTPVHGHTALFGVYGMLGIGLMLFCLRGLTKQRVWKTKALAFSFWAINIGLALMVLLSLIPIGLMQTLASVEHGTWYARSAEFMSRGIIHKFVWLRIIGDTVFTIGVLVLGWFILGLKTGWSLTGEQLHFGKKNEIDAK</sequence>
<comment type="caution">
    <text evidence="3">The sequence shown here is derived from an EMBL/GenBank/DDBJ whole genome shotgun (WGS) entry which is preliminary data.</text>
</comment>
<dbReference type="GO" id="GO:0016020">
    <property type="term" value="C:membrane"/>
    <property type="evidence" value="ECO:0007669"/>
    <property type="project" value="InterPro"/>
</dbReference>
<dbReference type="InterPro" id="IPR000883">
    <property type="entry name" value="Cyt_C_Oxase_1"/>
</dbReference>
<dbReference type="Pfam" id="PF00115">
    <property type="entry name" value="COX1"/>
    <property type="match status" value="1"/>
</dbReference>
<feature type="transmembrane region" description="Helical" evidence="1">
    <location>
        <begin position="364"/>
        <end position="386"/>
    </location>
</feature>
<feature type="transmembrane region" description="Helical" evidence="1">
    <location>
        <begin position="515"/>
        <end position="537"/>
    </location>
</feature>
<dbReference type="Pfam" id="PF22085">
    <property type="entry name" value="NorB_cytochrome_c-like"/>
    <property type="match status" value="1"/>
</dbReference>
<keyword evidence="1" id="KW-0472">Membrane</keyword>
<keyword evidence="4" id="KW-1185">Reference proteome</keyword>
<feature type="transmembrane region" description="Helical" evidence="1">
    <location>
        <begin position="333"/>
        <end position="352"/>
    </location>
</feature>
<gene>
    <name evidence="3" type="ORF">H1164_09140</name>
</gene>
<dbReference type="Gene3D" id="1.20.210.10">
    <property type="entry name" value="Cytochrome c oxidase-like, subunit I domain"/>
    <property type="match status" value="1"/>
</dbReference>
<reference evidence="3 4" key="1">
    <citation type="submission" date="2020-07" db="EMBL/GenBank/DDBJ databases">
        <authorList>
            <person name="Feng H."/>
        </authorList>
    </citation>
    <scope>NUCLEOTIDE SEQUENCE [LARGE SCALE GENOMIC DNA]</scope>
    <source>
        <strain evidence="4">s-11</strain>
    </source>
</reference>
<dbReference type="GO" id="GO:0020037">
    <property type="term" value="F:heme binding"/>
    <property type="evidence" value="ECO:0007669"/>
    <property type="project" value="InterPro"/>
</dbReference>
<feature type="transmembrane region" description="Helical" evidence="1">
    <location>
        <begin position="228"/>
        <end position="251"/>
    </location>
</feature>
<dbReference type="AlphaFoldDB" id="A0A7W1XAI7"/>
<keyword evidence="1" id="KW-0812">Transmembrane</keyword>
<name>A0A7W1XAI7_9BACL</name>
<protein>
    <submittedName>
        <fullName evidence="3">Nitric-oxide reductase large subunit</fullName>
    </submittedName>
</protein>
<dbReference type="EMBL" id="JACEIP010000011">
    <property type="protein sequence ID" value="MBA4543064.1"/>
    <property type="molecule type" value="Genomic_DNA"/>
</dbReference>
<feature type="transmembrane region" description="Helical" evidence="1">
    <location>
        <begin position="543"/>
        <end position="565"/>
    </location>
</feature>
<dbReference type="OrthoDB" id="9767153at2"/>
<feature type="transmembrane region" description="Helical" evidence="1">
    <location>
        <begin position="477"/>
        <end position="503"/>
    </location>
</feature>
<evidence type="ECO:0000313" key="4">
    <source>
        <dbReference type="Proteomes" id="UP000530514"/>
    </source>
</evidence>
<feature type="transmembrane region" description="Helical" evidence="1">
    <location>
        <begin position="714"/>
        <end position="736"/>
    </location>
</feature>
<feature type="transmembrane region" description="Helical" evidence="1">
    <location>
        <begin position="444"/>
        <end position="465"/>
    </location>
</feature>
<dbReference type="RefSeq" id="WP_033099860.1">
    <property type="nucleotide sequence ID" value="NZ_JACEIP010000011.1"/>
</dbReference>
<feature type="transmembrane region" description="Helical" evidence="1">
    <location>
        <begin position="6"/>
        <end position="24"/>
    </location>
</feature>
<feature type="transmembrane region" description="Helical" evidence="1">
    <location>
        <begin position="283"/>
        <end position="304"/>
    </location>
</feature>
<dbReference type="GO" id="GO:0009060">
    <property type="term" value="P:aerobic respiration"/>
    <property type="evidence" value="ECO:0007669"/>
    <property type="project" value="InterPro"/>
</dbReference>
<dbReference type="InterPro" id="IPR036927">
    <property type="entry name" value="Cyt_c_oxase-like_su1_sf"/>
</dbReference>
<dbReference type="PANTHER" id="PTHR10422:SF38">
    <property type="entry name" value="CYTOCHROME B SUBUNIT OF NITRIC OXIDE REDUCTASE"/>
    <property type="match status" value="1"/>
</dbReference>
<organism evidence="3 4">
    <name type="scientific">Thermoactinomyces daqus</name>
    <dbReference type="NCBI Taxonomy" id="1329516"/>
    <lineage>
        <taxon>Bacteria</taxon>
        <taxon>Bacillati</taxon>
        <taxon>Bacillota</taxon>
        <taxon>Bacilli</taxon>
        <taxon>Bacillales</taxon>
        <taxon>Thermoactinomycetaceae</taxon>
        <taxon>Thermoactinomyces</taxon>
    </lineage>
</organism>
<dbReference type="InterPro" id="IPR054309">
    <property type="entry name" value="NorB_cytochrome_c-like"/>
</dbReference>
<dbReference type="GO" id="GO:0004129">
    <property type="term" value="F:cytochrome-c oxidase activity"/>
    <property type="evidence" value="ECO:0007669"/>
    <property type="project" value="InterPro"/>
</dbReference>
<keyword evidence="1" id="KW-1133">Transmembrane helix</keyword>
<evidence type="ECO:0000313" key="3">
    <source>
        <dbReference type="EMBL" id="MBA4543064.1"/>
    </source>
</evidence>
<accession>A0A7W1XAI7</accession>
<proteinExistence type="predicted"/>
<feature type="domain" description="Nitric oxide reductase subunit B cytochrome c-like" evidence="2">
    <location>
        <begin position="36"/>
        <end position="216"/>
    </location>
</feature>
<dbReference type="Proteomes" id="UP000530514">
    <property type="component" value="Unassembled WGS sequence"/>
</dbReference>
<evidence type="ECO:0000256" key="1">
    <source>
        <dbReference type="SAM" id="Phobius"/>
    </source>
</evidence>
<feature type="transmembrane region" description="Helical" evidence="1">
    <location>
        <begin position="662"/>
        <end position="685"/>
    </location>
</feature>
<feature type="transmembrane region" description="Helical" evidence="1">
    <location>
        <begin position="586"/>
        <end position="608"/>
    </location>
</feature>
<evidence type="ECO:0000259" key="2">
    <source>
        <dbReference type="Pfam" id="PF22085"/>
    </source>
</evidence>
<dbReference type="SUPFAM" id="SSF81442">
    <property type="entry name" value="Cytochrome c oxidase subunit I-like"/>
    <property type="match status" value="1"/>
</dbReference>